<dbReference type="PANTHER" id="PTHR21394">
    <property type="entry name" value="MAU2 CHROMATID COHESION FACTOR HOMOLOG"/>
    <property type="match status" value="1"/>
</dbReference>
<proteinExistence type="inferred from homology"/>
<gene>
    <name evidence="8" type="ORF">GSCOC_T00016551001</name>
</gene>
<dbReference type="GO" id="GO:0007064">
    <property type="term" value="P:mitotic sister chromatid cohesion"/>
    <property type="evidence" value="ECO:0007669"/>
    <property type="project" value="InterPro"/>
</dbReference>
<comment type="subcellular location">
    <subcellularLocation>
        <location evidence="1">Nucleus</location>
    </subcellularLocation>
</comment>
<dbReference type="PhylomeDB" id="A0A068U763"/>
<dbReference type="OrthoDB" id="5565328at2759"/>
<evidence type="ECO:0000256" key="7">
    <source>
        <dbReference type="ARBA" id="ARBA00023306"/>
    </source>
</evidence>
<keyword evidence="3" id="KW-0132">Cell division</keyword>
<dbReference type="GO" id="GO:0051301">
    <property type="term" value="P:cell division"/>
    <property type="evidence" value="ECO:0007669"/>
    <property type="project" value="UniProtKB-KW"/>
</dbReference>
<sequence>MLRGQYAHAMGCYNEAAFHFVEASKMTESKSMKAMYQIYAAVAYICIDDAESSSNALDLIGPVYSIVDSFVGVREKTSVLFAYGLLLMRQDNLQEARLRLASGLQITHNFIGSLQLVSQYLTALGNLALALRDAGQAREILRSSLTLAKKLYDIPTQIWVLSNLTSLYQQLGEEGNEMENQEYQKRKVEDLQRRIGEASMSPHHFELIDKVKLEAHQLSELDIKRVTAGRSMNVDLDIPESVGLYTRAPMPASNRLMDLDFGRLGRHKN</sequence>
<evidence type="ECO:0008006" key="10">
    <source>
        <dbReference type="Google" id="ProtNLM"/>
    </source>
</evidence>
<evidence type="ECO:0000313" key="9">
    <source>
        <dbReference type="Proteomes" id="UP000295252"/>
    </source>
</evidence>
<protein>
    <recommendedName>
        <fullName evidence="10">MalT-like TPR region domain-containing protein</fullName>
    </recommendedName>
</protein>
<dbReference type="EMBL" id="HG739095">
    <property type="protein sequence ID" value="CDP04024.1"/>
    <property type="molecule type" value="Genomic_DNA"/>
</dbReference>
<dbReference type="GO" id="GO:0007059">
    <property type="term" value="P:chromosome segregation"/>
    <property type="evidence" value="ECO:0007669"/>
    <property type="project" value="UniProtKB-KW"/>
</dbReference>
<dbReference type="InParanoid" id="A0A068U763"/>
<reference evidence="9" key="1">
    <citation type="journal article" date="2014" name="Science">
        <title>The coffee genome provides insight into the convergent evolution of caffeine biosynthesis.</title>
        <authorList>
            <person name="Denoeud F."/>
            <person name="Carretero-Paulet L."/>
            <person name="Dereeper A."/>
            <person name="Droc G."/>
            <person name="Guyot R."/>
            <person name="Pietrella M."/>
            <person name="Zheng C."/>
            <person name="Alberti A."/>
            <person name="Anthony F."/>
            <person name="Aprea G."/>
            <person name="Aury J.M."/>
            <person name="Bento P."/>
            <person name="Bernard M."/>
            <person name="Bocs S."/>
            <person name="Campa C."/>
            <person name="Cenci A."/>
            <person name="Combes M.C."/>
            <person name="Crouzillat D."/>
            <person name="Da Silva C."/>
            <person name="Daddiego L."/>
            <person name="De Bellis F."/>
            <person name="Dussert S."/>
            <person name="Garsmeur O."/>
            <person name="Gayraud T."/>
            <person name="Guignon V."/>
            <person name="Jahn K."/>
            <person name="Jamilloux V."/>
            <person name="Joet T."/>
            <person name="Labadie K."/>
            <person name="Lan T."/>
            <person name="Leclercq J."/>
            <person name="Lepelley M."/>
            <person name="Leroy T."/>
            <person name="Li L.T."/>
            <person name="Librado P."/>
            <person name="Lopez L."/>
            <person name="Munoz A."/>
            <person name="Noel B."/>
            <person name="Pallavicini A."/>
            <person name="Perrotta G."/>
            <person name="Poncet V."/>
            <person name="Pot D."/>
            <person name="Priyono X."/>
            <person name="Rigoreau M."/>
            <person name="Rouard M."/>
            <person name="Rozas J."/>
            <person name="Tranchant-Dubreuil C."/>
            <person name="VanBuren R."/>
            <person name="Zhang Q."/>
            <person name="Andrade A.C."/>
            <person name="Argout X."/>
            <person name="Bertrand B."/>
            <person name="de Kochko A."/>
            <person name="Graziosi G."/>
            <person name="Henry R.J."/>
            <person name="Jayarama X."/>
            <person name="Ming R."/>
            <person name="Nagai C."/>
            <person name="Rounsley S."/>
            <person name="Sankoff D."/>
            <person name="Giuliano G."/>
            <person name="Albert V.A."/>
            <person name="Wincker P."/>
            <person name="Lashermes P."/>
        </authorList>
    </citation>
    <scope>NUCLEOTIDE SEQUENCE [LARGE SCALE GENOMIC DNA]</scope>
    <source>
        <strain evidence="9">cv. DH200-94</strain>
    </source>
</reference>
<evidence type="ECO:0000256" key="3">
    <source>
        <dbReference type="ARBA" id="ARBA00022618"/>
    </source>
</evidence>
<keyword evidence="9" id="KW-1185">Reference proteome</keyword>
<keyword evidence="4" id="KW-0498">Mitosis</keyword>
<evidence type="ECO:0000256" key="4">
    <source>
        <dbReference type="ARBA" id="ARBA00022776"/>
    </source>
</evidence>
<dbReference type="Proteomes" id="UP000295252">
    <property type="component" value="Chromosome I"/>
</dbReference>
<evidence type="ECO:0000256" key="5">
    <source>
        <dbReference type="ARBA" id="ARBA00022829"/>
    </source>
</evidence>
<organism evidence="8 9">
    <name type="scientific">Coffea canephora</name>
    <name type="common">Robusta coffee</name>
    <dbReference type="NCBI Taxonomy" id="49390"/>
    <lineage>
        <taxon>Eukaryota</taxon>
        <taxon>Viridiplantae</taxon>
        <taxon>Streptophyta</taxon>
        <taxon>Embryophyta</taxon>
        <taxon>Tracheophyta</taxon>
        <taxon>Spermatophyta</taxon>
        <taxon>Magnoliopsida</taxon>
        <taxon>eudicotyledons</taxon>
        <taxon>Gunneridae</taxon>
        <taxon>Pentapetalae</taxon>
        <taxon>asterids</taxon>
        <taxon>lamiids</taxon>
        <taxon>Gentianales</taxon>
        <taxon>Rubiaceae</taxon>
        <taxon>Ixoroideae</taxon>
        <taxon>Gardenieae complex</taxon>
        <taxon>Bertiereae - Coffeeae clade</taxon>
        <taxon>Coffeeae</taxon>
        <taxon>Coffea</taxon>
    </lineage>
</organism>
<accession>A0A068U763</accession>
<keyword evidence="7" id="KW-0131">Cell cycle</keyword>
<dbReference type="InterPro" id="IPR011990">
    <property type="entry name" value="TPR-like_helical_dom_sf"/>
</dbReference>
<evidence type="ECO:0000313" key="8">
    <source>
        <dbReference type="EMBL" id="CDP04024.1"/>
    </source>
</evidence>
<comment type="similarity">
    <text evidence="2">Belongs to the SCC4/mau-2 family.</text>
</comment>
<evidence type="ECO:0000256" key="1">
    <source>
        <dbReference type="ARBA" id="ARBA00004123"/>
    </source>
</evidence>
<keyword evidence="5" id="KW-0159">Chromosome partition</keyword>
<evidence type="ECO:0000256" key="2">
    <source>
        <dbReference type="ARBA" id="ARBA00008585"/>
    </source>
</evidence>
<name>A0A068U763_COFCA</name>
<dbReference type="STRING" id="49390.A0A068U763"/>
<dbReference type="Gene3D" id="1.25.40.10">
    <property type="entry name" value="Tetratricopeptide repeat domain"/>
    <property type="match status" value="1"/>
</dbReference>
<dbReference type="GO" id="GO:0005634">
    <property type="term" value="C:nucleus"/>
    <property type="evidence" value="ECO:0007669"/>
    <property type="project" value="UniProtKB-SubCell"/>
</dbReference>
<dbReference type="AlphaFoldDB" id="A0A068U763"/>
<keyword evidence="6" id="KW-0539">Nucleus</keyword>
<evidence type="ECO:0000256" key="6">
    <source>
        <dbReference type="ARBA" id="ARBA00023242"/>
    </source>
</evidence>
<dbReference type="InterPro" id="IPR019440">
    <property type="entry name" value="MAU2"/>
</dbReference>
<dbReference type="SUPFAM" id="SSF48452">
    <property type="entry name" value="TPR-like"/>
    <property type="match status" value="1"/>
</dbReference>
<dbReference type="Gramene" id="CDP04024">
    <property type="protein sequence ID" value="CDP04024"/>
    <property type="gene ID" value="GSCOC_T00016551001"/>
</dbReference>
<dbReference type="OMA" id="AMGCYNE"/>